<evidence type="ECO:0000256" key="4">
    <source>
        <dbReference type="ARBA" id="ARBA00022691"/>
    </source>
</evidence>
<dbReference type="GO" id="GO:0008168">
    <property type="term" value="F:methyltransferase activity"/>
    <property type="evidence" value="ECO:0007669"/>
    <property type="project" value="UniProtKB-KW"/>
</dbReference>
<comment type="caution">
    <text evidence="7">The sequence shown here is derived from an EMBL/GenBank/DDBJ whole genome shotgun (WGS) entry which is preliminary data.</text>
</comment>
<name>A0ABT4H2K5_PAEAL</name>
<evidence type="ECO:0000256" key="6">
    <source>
        <dbReference type="PROSITE-ProRule" id="PRU01016"/>
    </source>
</evidence>
<keyword evidence="5" id="KW-0680">Restriction system</keyword>
<evidence type="ECO:0000256" key="3">
    <source>
        <dbReference type="ARBA" id="ARBA00022679"/>
    </source>
</evidence>
<evidence type="ECO:0000256" key="5">
    <source>
        <dbReference type="ARBA" id="ARBA00022747"/>
    </source>
</evidence>
<comment type="similarity">
    <text evidence="6">Belongs to the class I-like SAM-binding methyltransferase superfamily. C5-methyltransferase family.</text>
</comment>
<dbReference type="PROSITE" id="PS51679">
    <property type="entry name" value="SAM_MT_C5"/>
    <property type="match status" value="1"/>
</dbReference>
<evidence type="ECO:0000313" key="8">
    <source>
        <dbReference type="Proteomes" id="UP001527181"/>
    </source>
</evidence>
<reference evidence="7 8" key="1">
    <citation type="submission" date="2022-05" db="EMBL/GenBank/DDBJ databases">
        <title>Genome Sequencing of Bee-Associated Microbes.</title>
        <authorList>
            <person name="Dunlap C."/>
        </authorList>
    </citation>
    <scope>NUCLEOTIDE SEQUENCE [LARGE SCALE GENOMIC DNA]</scope>
    <source>
        <strain evidence="7 8">NRRL B-04010</strain>
    </source>
</reference>
<dbReference type="PANTHER" id="PTHR46098:SF1">
    <property type="entry name" value="TRNA (CYTOSINE(38)-C(5))-METHYLTRANSFERASE"/>
    <property type="match status" value="1"/>
</dbReference>
<dbReference type="EC" id="2.1.1.37" evidence="1"/>
<sequence length="369" mass="41512">MLVSDGMIVIRPMRSFDLFVIEKPMLQGNDLKKLRLYSAPCGGGMATAALCDTGFYEAVGALDVWSVAVDAYRSNFRSGCVYLGDLKSKHPDYIPAADVCWLSPNCTRFSSLGGQDGGITEGHGPHYARIVLATGAAVVMIEQVPQYFQTRSYQHLKMLLSPFFPFSYETIINAHDLGSVASRKRGYAVFFREEHPFQWPELPKTPEHRRKTVGQVIGREWESGNWKAITGTVMEGLLNKSGNNNFKAEKNHTLVSLEDKLVSAFTLNYQKTQVTSSHLKHPESDRWRLFRSDEMMRLMSLPDSYEFPEFMGEGDRIKLVGQSVDGAVVKAIGIEVAAAIMNKRLREIVGLKKYQPSIREVDSQYTFQF</sequence>
<accession>A0ABT4H2K5</accession>
<dbReference type="Proteomes" id="UP001527181">
    <property type="component" value="Unassembled WGS sequence"/>
</dbReference>
<dbReference type="GO" id="GO:0032259">
    <property type="term" value="P:methylation"/>
    <property type="evidence" value="ECO:0007669"/>
    <property type="project" value="UniProtKB-KW"/>
</dbReference>
<dbReference type="Gene3D" id="3.40.50.150">
    <property type="entry name" value="Vaccinia Virus protein VP39"/>
    <property type="match status" value="1"/>
</dbReference>
<evidence type="ECO:0000256" key="2">
    <source>
        <dbReference type="ARBA" id="ARBA00022603"/>
    </source>
</evidence>
<keyword evidence="8" id="KW-1185">Reference proteome</keyword>
<dbReference type="InterPro" id="IPR050750">
    <property type="entry name" value="C5-MTase"/>
</dbReference>
<keyword evidence="4 6" id="KW-0949">S-adenosyl-L-methionine</keyword>
<keyword evidence="3 6" id="KW-0808">Transferase</keyword>
<feature type="active site" evidence="6">
    <location>
        <position position="106"/>
    </location>
</feature>
<gene>
    <name evidence="7" type="ORF">M5X12_21890</name>
</gene>
<dbReference type="InterPro" id="IPR029063">
    <property type="entry name" value="SAM-dependent_MTases_sf"/>
</dbReference>
<dbReference type="Gene3D" id="3.90.120.10">
    <property type="entry name" value="DNA Methylase, subunit A, domain 2"/>
    <property type="match status" value="1"/>
</dbReference>
<keyword evidence="2 6" id="KW-0489">Methyltransferase</keyword>
<dbReference type="Pfam" id="PF00145">
    <property type="entry name" value="DNA_methylase"/>
    <property type="match status" value="1"/>
</dbReference>
<protein>
    <recommendedName>
        <fullName evidence="1">DNA (cytosine-5-)-methyltransferase</fullName>
        <ecNumber evidence="1">2.1.1.37</ecNumber>
    </recommendedName>
</protein>
<dbReference type="InterPro" id="IPR001525">
    <property type="entry name" value="C5_MeTfrase"/>
</dbReference>
<dbReference type="SUPFAM" id="SSF53335">
    <property type="entry name" value="S-adenosyl-L-methionine-dependent methyltransferases"/>
    <property type="match status" value="1"/>
</dbReference>
<dbReference type="PANTHER" id="PTHR46098">
    <property type="entry name" value="TRNA (CYTOSINE(38)-C(5))-METHYLTRANSFERASE"/>
    <property type="match status" value="1"/>
</dbReference>
<dbReference type="RefSeq" id="WP_268600199.1">
    <property type="nucleotide sequence ID" value="NZ_JAMDNP010000050.1"/>
</dbReference>
<proteinExistence type="inferred from homology"/>
<evidence type="ECO:0000313" key="7">
    <source>
        <dbReference type="EMBL" id="MCY9763188.1"/>
    </source>
</evidence>
<dbReference type="EMBL" id="JAMDNP010000050">
    <property type="protein sequence ID" value="MCY9763188.1"/>
    <property type="molecule type" value="Genomic_DNA"/>
</dbReference>
<evidence type="ECO:0000256" key="1">
    <source>
        <dbReference type="ARBA" id="ARBA00011975"/>
    </source>
</evidence>
<organism evidence="7 8">
    <name type="scientific">Paenibacillus alvei</name>
    <name type="common">Bacillus alvei</name>
    <dbReference type="NCBI Taxonomy" id="44250"/>
    <lineage>
        <taxon>Bacteria</taxon>
        <taxon>Bacillati</taxon>
        <taxon>Bacillota</taxon>
        <taxon>Bacilli</taxon>
        <taxon>Bacillales</taxon>
        <taxon>Paenibacillaceae</taxon>
        <taxon>Paenibacillus</taxon>
    </lineage>
</organism>